<evidence type="ECO:0000259" key="2">
    <source>
        <dbReference type="Pfam" id="PF13843"/>
    </source>
</evidence>
<evidence type="ECO:0000313" key="3">
    <source>
        <dbReference type="EMBL" id="KAL2086638.1"/>
    </source>
</evidence>
<comment type="caution">
    <text evidence="3">The sequence shown here is derived from an EMBL/GenBank/DDBJ whole genome shotgun (WGS) entry which is preliminary data.</text>
</comment>
<accession>A0ABD1JHL8</accession>
<feature type="domain" description="PiggyBac transposable element-derived protein" evidence="2">
    <location>
        <begin position="18"/>
        <end position="358"/>
    </location>
</feature>
<evidence type="ECO:0000313" key="4">
    <source>
        <dbReference type="Proteomes" id="UP001591681"/>
    </source>
</evidence>
<reference evidence="3 4" key="1">
    <citation type="submission" date="2024-09" db="EMBL/GenBank/DDBJ databases">
        <title>A chromosome-level genome assembly of Gray's grenadier anchovy, Coilia grayii.</title>
        <authorList>
            <person name="Fu Z."/>
        </authorList>
    </citation>
    <scope>NUCLEOTIDE SEQUENCE [LARGE SCALE GENOMIC DNA]</scope>
    <source>
        <strain evidence="3">G4</strain>
        <tissue evidence="3">Muscle</tissue>
    </source>
</reference>
<dbReference type="PANTHER" id="PTHR46599">
    <property type="entry name" value="PIGGYBAC TRANSPOSABLE ELEMENT-DERIVED PROTEIN 4"/>
    <property type="match status" value="1"/>
</dbReference>
<dbReference type="Proteomes" id="UP001591681">
    <property type="component" value="Unassembled WGS sequence"/>
</dbReference>
<protein>
    <recommendedName>
        <fullName evidence="2">PiggyBac transposable element-derived protein domain-containing protein</fullName>
    </recommendedName>
</protein>
<feature type="region of interest" description="Disordered" evidence="1">
    <location>
        <begin position="408"/>
        <end position="461"/>
    </location>
</feature>
<name>A0ABD1JHL8_9TELE</name>
<dbReference type="PANTHER" id="PTHR46599:SF6">
    <property type="entry name" value="DUAL SPECIFICITY PHOSPHATASE 26"/>
    <property type="match status" value="1"/>
</dbReference>
<dbReference type="InterPro" id="IPR029526">
    <property type="entry name" value="PGBD"/>
</dbReference>
<proteinExistence type="predicted"/>
<dbReference type="Pfam" id="PF13843">
    <property type="entry name" value="DDE_Tnp_1_7"/>
    <property type="match status" value="1"/>
</dbReference>
<feature type="compositionally biased region" description="Low complexity" evidence="1">
    <location>
        <begin position="419"/>
        <end position="447"/>
    </location>
</feature>
<dbReference type="AlphaFoldDB" id="A0ABD1JHL8"/>
<dbReference type="EMBL" id="JBHFQA010000015">
    <property type="protein sequence ID" value="KAL2086638.1"/>
    <property type="molecule type" value="Genomic_DNA"/>
</dbReference>
<gene>
    <name evidence="3" type="ORF">ACEWY4_017697</name>
</gene>
<evidence type="ECO:0000256" key="1">
    <source>
        <dbReference type="SAM" id="MobiDB-lite"/>
    </source>
</evidence>
<sequence>MTPGITTFAVRRVSDIKTCFELFMPLSLKRVIIGMTNLEGQKVYGDKWNDLDEECLDAYIGLLLLAGVYRSCNEATESLWDASTGRNIFRATMSLQTFQIISRVLRFDNRDTRARSDKLSPIRDLWEKWVQLLPLMFNPGPEVTVDERLVPFRGKCPFRQYMPSKPGKYGIKIWAACDAKTSYAWNLQIYTGKAASGIPEKNQGKRVVLDMTTGLQGHNITCDNFFTSYELGQELLRRKLTMVGTVKKNKPELPAEISQVKGRAPLSSKFAFTDTTTVVSYCPKKNRSVVLMSTLHKDAAVSSGSDRKPTIILDYNKNKGGVDNLDKLTATYTCQRMTRRWPMVVFYNMIDVSAYNAFVLWTHIDQGWNSTKKYKRRIFLEELGNSLIRAHIERRERVPRDPEAAALVRQLRSPPSTPSTPQRPSTPASSSASTASTPTTTATVTTPTRPPDSKRKRCQVCPASKDRKTSTSCFTCKKYLCKEHSKSVTFCHTCI</sequence>
<keyword evidence="4" id="KW-1185">Reference proteome</keyword>
<organism evidence="3 4">
    <name type="scientific">Coilia grayii</name>
    <name type="common">Gray's grenadier anchovy</name>
    <dbReference type="NCBI Taxonomy" id="363190"/>
    <lineage>
        <taxon>Eukaryota</taxon>
        <taxon>Metazoa</taxon>
        <taxon>Chordata</taxon>
        <taxon>Craniata</taxon>
        <taxon>Vertebrata</taxon>
        <taxon>Euteleostomi</taxon>
        <taxon>Actinopterygii</taxon>
        <taxon>Neopterygii</taxon>
        <taxon>Teleostei</taxon>
        <taxon>Clupei</taxon>
        <taxon>Clupeiformes</taxon>
        <taxon>Clupeoidei</taxon>
        <taxon>Engraulidae</taxon>
        <taxon>Coilinae</taxon>
        <taxon>Coilia</taxon>
    </lineage>
</organism>